<sequence length="220" mass="23904">MKLLTQALVGAFSLAGGCCAVGVPVALSISKKSTRRNIELVKCSTEVEGIQRTSVSFGDTSHHSLCYSLSSSDDEEGGEAEDGEPSSGSLSSELVDLLRETWNGWTGSWPSGEYSNWKVSCGTGTSGWRLSSLDARKRVLGNCKLESGMSATERDSSTNFLEIRSGESGKHNTQLKVCSQGQECWSDSFDGQNVREFKTPVNNFWNSINFYENSDGQIKK</sequence>
<name>G8C3N8_9MOLU</name>
<evidence type="ECO:0008006" key="3">
    <source>
        <dbReference type="Google" id="ProtNLM"/>
    </source>
</evidence>
<protein>
    <recommendedName>
        <fullName evidence="3">Lipoprotein</fullName>
    </recommendedName>
</protein>
<dbReference type="KEGG" id="mhb:MHM_04180"/>
<evidence type="ECO:0000313" key="2">
    <source>
        <dbReference type="EMBL" id="CCE66936.1"/>
    </source>
</evidence>
<dbReference type="EMBL" id="HE613254">
    <property type="protein sequence ID" value="CCE66936.1"/>
    <property type="molecule type" value="Genomic_DNA"/>
</dbReference>
<proteinExistence type="predicted"/>
<gene>
    <name evidence="2" type="ORF">MHM_04180</name>
</gene>
<reference evidence="2" key="2">
    <citation type="submission" date="2011-11" db="EMBL/GenBank/DDBJ databases">
        <authorList>
            <person name="Barker E."/>
        </authorList>
    </citation>
    <scope>NUCLEOTIDE SEQUENCE</scope>
    <source>
        <strain evidence="2">Birmingham 1</strain>
    </source>
</reference>
<feature type="region of interest" description="Disordered" evidence="1">
    <location>
        <begin position="69"/>
        <end position="90"/>
    </location>
</feature>
<accession>G8C3N8</accession>
<reference evidence="2" key="1">
    <citation type="submission" date="2011-11" db="EMBL/GenBank/DDBJ databases">
        <title>Complete genome sequence of Candidatus Mycoplasma haemominutum.</title>
        <authorList>
            <person name="Barker E.N."/>
            <person name="Darby A.C."/>
            <person name="Helps C.R."/>
            <person name="Peters I.R."/>
            <person name="Hughes M.A."/>
            <person name="Radford A.D."/>
            <person name="Novacco M."/>
            <person name="Boretti F."/>
            <person name="Hofmann-Lehmann R."/>
            <person name="Tasker S."/>
        </authorList>
    </citation>
    <scope>NUCLEOTIDE SEQUENCE</scope>
    <source>
        <strain evidence="2">Birmingham 1</strain>
    </source>
</reference>
<feature type="compositionally biased region" description="Acidic residues" evidence="1">
    <location>
        <begin position="72"/>
        <end position="84"/>
    </location>
</feature>
<organism evidence="2">
    <name type="scientific">Candidatus Mycoplasma haematominutum 'Birmingham 1'</name>
    <dbReference type="NCBI Taxonomy" id="1116213"/>
    <lineage>
        <taxon>Bacteria</taxon>
        <taxon>Bacillati</taxon>
        <taxon>Mycoplasmatota</taxon>
        <taxon>Mollicutes</taxon>
        <taxon>Mycoplasmataceae</taxon>
        <taxon>Mycoplasma</taxon>
    </lineage>
</organism>
<dbReference type="PROSITE" id="PS51257">
    <property type="entry name" value="PROKAR_LIPOPROTEIN"/>
    <property type="match status" value="1"/>
</dbReference>
<dbReference type="PATRIC" id="fig|1116213.3.peg.453"/>
<dbReference type="AlphaFoldDB" id="G8C3N8"/>
<dbReference type="HOGENOM" id="CLU_107062_0_0_14"/>
<evidence type="ECO:0000256" key="1">
    <source>
        <dbReference type="SAM" id="MobiDB-lite"/>
    </source>
</evidence>
<dbReference type="RefSeq" id="WP_015511801.1">
    <property type="nucleotide sequence ID" value="NC_021007.1"/>
</dbReference>